<keyword evidence="3" id="KW-0378">Hydrolase</keyword>
<sequence>MQGSQGIGGRDVFESRHPRGPPDISIDMLRWSLRRFVTIRPKHSLLQPVRNASRKPVNTSHSSHNVGVPGASKSPTLSQIWLNRVPAFVKSGLIGFLAFHVITGYFYTFVDCYGVSMLPTIYSSGEWVFISKYYRRGRGVIPGDLVSFDHPVKEGRAIKRVIALSGDFVLMNSPDKSDAMIQIPEGHCWVVGDNLPHSRDSRMFGPLPMALINGKVTAKVSFERWSLPELVRFDGFKPAIEDDV</sequence>
<protein>
    <recommendedName>
        <fullName evidence="10">Peptidase S26 domain-containing protein</fullName>
    </recommendedName>
</protein>
<evidence type="ECO:0000256" key="2">
    <source>
        <dbReference type="ARBA" id="ARBA00022792"/>
    </source>
</evidence>
<evidence type="ECO:0000256" key="3">
    <source>
        <dbReference type="ARBA" id="ARBA00022801"/>
    </source>
</evidence>
<dbReference type="GO" id="GO:0004252">
    <property type="term" value="F:serine-type endopeptidase activity"/>
    <property type="evidence" value="ECO:0007669"/>
    <property type="project" value="InterPro"/>
</dbReference>
<comment type="similarity">
    <text evidence="6">Belongs to the peptidase S26 family. IMP1 subfamily.</text>
</comment>
<dbReference type="GO" id="GO:0006465">
    <property type="term" value="P:signal peptide processing"/>
    <property type="evidence" value="ECO:0007669"/>
    <property type="project" value="InterPro"/>
</dbReference>
<keyword evidence="4" id="KW-0496">Mitochondrion</keyword>
<evidence type="ECO:0000256" key="1">
    <source>
        <dbReference type="ARBA" id="ARBA00004273"/>
    </source>
</evidence>
<feature type="compositionally biased region" description="Polar residues" evidence="8">
    <location>
        <begin position="56"/>
        <end position="65"/>
    </location>
</feature>
<evidence type="ECO:0000256" key="5">
    <source>
        <dbReference type="ARBA" id="ARBA00023136"/>
    </source>
</evidence>
<dbReference type="CDD" id="cd06530">
    <property type="entry name" value="S26_SPase_I"/>
    <property type="match status" value="1"/>
</dbReference>
<keyword evidence="9" id="KW-1133">Transmembrane helix</keyword>
<reference evidence="11 12" key="1">
    <citation type="submission" date="2016-10" db="EMBL/GenBank/DDBJ databases">
        <authorList>
            <person name="Varghese N."/>
        </authorList>
    </citation>
    <scope>NUCLEOTIDE SEQUENCE [LARGE SCALE GENOMIC DNA]</scope>
</reference>
<dbReference type="PANTHER" id="PTHR12383">
    <property type="entry name" value="PROTEASE FAMILY S26 MITOCHONDRIAL INNER MEMBRANE PROTEASE-RELATED"/>
    <property type="match status" value="1"/>
</dbReference>
<accession>A0A1Y6LFV5</accession>
<dbReference type="Proteomes" id="UP000215453">
    <property type="component" value="Chromosome 3"/>
</dbReference>
<dbReference type="GO" id="GO:0042720">
    <property type="term" value="C:mitochondrial inner membrane peptidase complex"/>
    <property type="evidence" value="ECO:0007669"/>
    <property type="project" value="TreeGrafter"/>
</dbReference>
<feature type="domain" description="Peptidase S26" evidence="10">
    <location>
        <begin position="88"/>
        <end position="172"/>
    </location>
</feature>
<dbReference type="GO" id="GO:0006627">
    <property type="term" value="P:protein processing involved in protein targeting to mitochondrion"/>
    <property type="evidence" value="ECO:0007669"/>
    <property type="project" value="TreeGrafter"/>
</dbReference>
<feature type="active site" evidence="7">
    <location>
        <position position="159"/>
    </location>
</feature>
<dbReference type="SUPFAM" id="SSF51306">
    <property type="entry name" value="LexA/Signal peptidase"/>
    <property type="match status" value="1"/>
</dbReference>
<dbReference type="InterPro" id="IPR019533">
    <property type="entry name" value="Peptidase_S26"/>
</dbReference>
<dbReference type="Gene3D" id="2.10.109.10">
    <property type="entry name" value="Umud Fragment, subunit A"/>
    <property type="match status" value="1"/>
</dbReference>
<evidence type="ECO:0000256" key="7">
    <source>
        <dbReference type="PIRSR" id="PIRSR600223-1"/>
    </source>
</evidence>
<evidence type="ECO:0000259" key="10">
    <source>
        <dbReference type="Pfam" id="PF10502"/>
    </source>
</evidence>
<keyword evidence="2" id="KW-0999">Mitochondrion inner membrane</keyword>
<dbReference type="PANTHER" id="PTHR12383:SF16">
    <property type="entry name" value="MITOCHONDRIAL INNER MEMBRANE PROTEASE SUBUNIT 1"/>
    <property type="match status" value="1"/>
</dbReference>
<gene>
    <name evidence="11" type="ORF">ZT1A5_G3689</name>
</gene>
<evidence type="ECO:0000256" key="8">
    <source>
        <dbReference type="SAM" id="MobiDB-lite"/>
    </source>
</evidence>
<evidence type="ECO:0000256" key="4">
    <source>
        <dbReference type="ARBA" id="ARBA00023128"/>
    </source>
</evidence>
<dbReference type="EMBL" id="LT882678">
    <property type="protein sequence ID" value="SMY22250.1"/>
    <property type="molecule type" value="Genomic_DNA"/>
</dbReference>
<feature type="region of interest" description="Disordered" evidence="8">
    <location>
        <begin position="51"/>
        <end position="71"/>
    </location>
</feature>
<feature type="domain" description="Peptidase S26" evidence="10">
    <location>
        <begin position="182"/>
        <end position="218"/>
    </location>
</feature>
<organism evidence="11 12">
    <name type="scientific">Zymoseptoria tritici ST99CH_1A5</name>
    <dbReference type="NCBI Taxonomy" id="1276529"/>
    <lineage>
        <taxon>Eukaryota</taxon>
        <taxon>Fungi</taxon>
        <taxon>Dikarya</taxon>
        <taxon>Ascomycota</taxon>
        <taxon>Pezizomycotina</taxon>
        <taxon>Dothideomycetes</taxon>
        <taxon>Dothideomycetidae</taxon>
        <taxon>Mycosphaerellales</taxon>
        <taxon>Mycosphaerellaceae</taxon>
        <taxon>Zymoseptoria</taxon>
    </lineage>
</organism>
<keyword evidence="9" id="KW-0812">Transmembrane</keyword>
<dbReference type="Pfam" id="PF10502">
    <property type="entry name" value="Peptidase_S26"/>
    <property type="match status" value="2"/>
</dbReference>
<proteinExistence type="inferred from homology"/>
<evidence type="ECO:0000313" key="11">
    <source>
        <dbReference type="EMBL" id="SMY22250.1"/>
    </source>
</evidence>
<evidence type="ECO:0000256" key="6">
    <source>
        <dbReference type="ARBA" id="ARBA00038445"/>
    </source>
</evidence>
<dbReference type="InterPro" id="IPR052064">
    <property type="entry name" value="Mito_IMP1_subunit"/>
</dbReference>
<dbReference type="AlphaFoldDB" id="A0A1Y6LFV5"/>
<dbReference type="InterPro" id="IPR036286">
    <property type="entry name" value="LexA/Signal_pep-like_sf"/>
</dbReference>
<feature type="transmembrane region" description="Helical" evidence="9">
    <location>
        <begin position="87"/>
        <end position="107"/>
    </location>
</feature>
<comment type="subcellular location">
    <subcellularLocation>
        <location evidence="1">Mitochondrion inner membrane</location>
    </subcellularLocation>
</comment>
<evidence type="ECO:0000256" key="9">
    <source>
        <dbReference type="SAM" id="Phobius"/>
    </source>
</evidence>
<evidence type="ECO:0000313" key="12">
    <source>
        <dbReference type="Proteomes" id="UP000215453"/>
    </source>
</evidence>
<dbReference type="PRINTS" id="PR00727">
    <property type="entry name" value="LEADERPTASE"/>
</dbReference>
<keyword evidence="5 9" id="KW-0472">Membrane</keyword>
<name>A0A1Y6LFV5_ZYMTR</name>
<feature type="active site" evidence="7">
    <location>
        <position position="116"/>
    </location>
</feature>
<dbReference type="InterPro" id="IPR000223">
    <property type="entry name" value="Pept_S26A_signal_pept_1"/>
</dbReference>